<dbReference type="OrthoDB" id="5876180at2759"/>
<evidence type="ECO:0000313" key="2">
    <source>
        <dbReference type="Proteomes" id="UP000271087"/>
    </source>
</evidence>
<name>A0A3P7LMI9_ONCOC</name>
<feature type="non-terminal residue" evidence="1">
    <location>
        <position position="1"/>
    </location>
</feature>
<dbReference type="Proteomes" id="UP000271087">
    <property type="component" value="Unassembled WGS sequence"/>
</dbReference>
<dbReference type="Pfam" id="PF05380">
    <property type="entry name" value="Peptidase_A17"/>
    <property type="match status" value="1"/>
</dbReference>
<dbReference type="EMBL" id="UYRW01021676">
    <property type="protein sequence ID" value="VDN07441.1"/>
    <property type="molecule type" value="Genomic_DNA"/>
</dbReference>
<gene>
    <name evidence="1" type="ORF">NOO_LOCUS13932</name>
</gene>
<dbReference type="InterPro" id="IPR008042">
    <property type="entry name" value="Retrotrans_Pao"/>
</dbReference>
<accession>A0A3P7LMI9</accession>
<organism evidence="1 2">
    <name type="scientific">Onchocerca ochengi</name>
    <name type="common">Filarial nematode worm</name>
    <dbReference type="NCBI Taxonomy" id="42157"/>
    <lineage>
        <taxon>Eukaryota</taxon>
        <taxon>Metazoa</taxon>
        <taxon>Ecdysozoa</taxon>
        <taxon>Nematoda</taxon>
        <taxon>Chromadorea</taxon>
        <taxon>Rhabditida</taxon>
        <taxon>Spirurina</taxon>
        <taxon>Spiruromorpha</taxon>
        <taxon>Filarioidea</taxon>
        <taxon>Onchocercidae</taxon>
        <taxon>Onchocerca</taxon>
    </lineage>
</organism>
<keyword evidence="2" id="KW-1185">Reference proteome</keyword>
<reference evidence="1 2" key="1">
    <citation type="submission" date="2018-08" db="EMBL/GenBank/DDBJ databases">
        <authorList>
            <person name="Laetsch R D."/>
            <person name="Stevens L."/>
            <person name="Kumar S."/>
            <person name="Blaxter L. M."/>
        </authorList>
    </citation>
    <scope>NUCLEOTIDE SEQUENCE [LARGE SCALE GENOMIC DNA]</scope>
</reference>
<evidence type="ECO:0000313" key="1">
    <source>
        <dbReference type="EMBL" id="VDN07441.1"/>
    </source>
</evidence>
<proteinExistence type="predicted"/>
<protein>
    <submittedName>
        <fullName evidence="1">Uncharacterized protein</fullName>
    </submittedName>
</protein>
<sequence length="64" mass="7598">LQINAAIYDPLELLGPIILTWKLLIQDLWKMGMSWDEKLEPEEIRRCLELEKAFNQFDVIEAPR</sequence>
<dbReference type="AlphaFoldDB" id="A0A3P7LMI9"/>